<comment type="caution">
    <text evidence="1">The sequence shown here is derived from an EMBL/GenBank/DDBJ whole genome shotgun (WGS) entry which is preliminary data.</text>
</comment>
<sequence length="94" mass="10643">MGILGMNLLHPWKQARQIFHGSLIGRLGIHIYQHISLVYSHKIVPCLSLWVFCHGKNHDGPRQEQFPAPARILHMANLHPVIHGHPGKKAVWPG</sequence>
<gene>
    <name evidence="1" type="ORF">SDC9_179188</name>
</gene>
<evidence type="ECO:0000313" key="1">
    <source>
        <dbReference type="EMBL" id="MPN31714.1"/>
    </source>
</evidence>
<accession>A0A645H624</accession>
<dbReference type="AlphaFoldDB" id="A0A645H624"/>
<dbReference type="EMBL" id="VSSQ01083362">
    <property type="protein sequence ID" value="MPN31714.1"/>
    <property type="molecule type" value="Genomic_DNA"/>
</dbReference>
<proteinExistence type="predicted"/>
<organism evidence="1">
    <name type="scientific">bioreactor metagenome</name>
    <dbReference type="NCBI Taxonomy" id="1076179"/>
    <lineage>
        <taxon>unclassified sequences</taxon>
        <taxon>metagenomes</taxon>
        <taxon>ecological metagenomes</taxon>
    </lineage>
</organism>
<protein>
    <submittedName>
        <fullName evidence="1">Uncharacterized protein</fullName>
    </submittedName>
</protein>
<name>A0A645H624_9ZZZZ</name>
<reference evidence="1" key="1">
    <citation type="submission" date="2019-08" db="EMBL/GenBank/DDBJ databases">
        <authorList>
            <person name="Kucharzyk K."/>
            <person name="Murdoch R.W."/>
            <person name="Higgins S."/>
            <person name="Loffler F."/>
        </authorList>
    </citation>
    <scope>NUCLEOTIDE SEQUENCE</scope>
</reference>